<accession>A0A2T7P253</accession>
<organism evidence="3 4">
    <name type="scientific">Pomacea canaliculata</name>
    <name type="common">Golden apple snail</name>
    <dbReference type="NCBI Taxonomy" id="400727"/>
    <lineage>
        <taxon>Eukaryota</taxon>
        <taxon>Metazoa</taxon>
        <taxon>Spiralia</taxon>
        <taxon>Lophotrochozoa</taxon>
        <taxon>Mollusca</taxon>
        <taxon>Gastropoda</taxon>
        <taxon>Caenogastropoda</taxon>
        <taxon>Architaenioglossa</taxon>
        <taxon>Ampullarioidea</taxon>
        <taxon>Ampullariidae</taxon>
        <taxon>Pomacea</taxon>
    </lineage>
</organism>
<gene>
    <name evidence="3" type="ORF">C0Q70_12651</name>
</gene>
<reference evidence="3 4" key="1">
    <citation type="submission" date="2018-04" db="EMBL/GenBank/DDBJ databases">
        <title>The genome of golden apple snail Pomacea canaliculata provides insight into stress tolerance and invasive adaptation.</title>
        <authorList>
            <person name="Liu C."/>
            <person name="Liu B."/>
            <person name="Ren Y."/>
            <person name="Zhang Y."/>
            <person name="Wang H."/>
            <person name="Li S."/>
            <person name="Jiang F."/>
            <person name="Yin L."/>
            <person name="Zhang G."/>
            <person name="Qian W."/>
            <person name="Fan W."/>
        </authorList>
    </citation>
    <scope>NUCLEOTIDE SEQUENCE [LARGE SCALE GENOMIC DNA]</scope>
    <source>
        <strain evidence="3">SZHN2017</strain>
        <tissue evidence="3">Muscle</tissue>
    </source>
</reference>
<keyword evidence="2" id="KW-0812">Transmembrane</keyword>
<feature type="region of interest" description="Disordered" evidence="1">
    <location>
        <begin position="465"/>
        <end position="504"/>
    </location>
</feature>
<evidence type="ECO:0000256" key="2">
    <source>
        <dbReference type="SAM" id="Phobius"/>
    </source>
</evidence>
<comment type="caution">
    <text evidence="3">The sequence shown here is derived from an EMBL/GenBank/DDBJ whole genome shotgun (WGS) entry which is preliminary data.</text>
</comment>
<feature type="transmembrane region" description="Helical" evidence="2">
    <location>
        <begin position="62"/>
        <end position="84"/>
    </location>
</feature>
<name>A0A2T7P253_POMCA</name>
<evidence type="ECO:0000313" key="4">
    <source>
        <dbReference type="Proteomes" id="UP000245119"/>
    </source>
</evidence>
<proteinExistence type="predicted"/>
<dbReference type="Proteomes" id="UP000245119">
    <property type="component" value="Linkage Group LG7"/>
</dbReference>
<evidence type="ECO:0000256" key="1">
    <source>
        <dbReference type="SAM" id="MobiDB-lite"/>
    </source>
</evidence>
<keyword evidence="2" id="KW-1133">Transmembrane helix</keyword>
<evidence type="ECO:0000313" key="3">
    <source>
        <dbReference type="EMBL" id="PVD27490.1"/>
    </source>
</evidence>
<keyword evidence="2" id="KW-0472">Membrane</keyword>
<feature type="compositionally biased region" description="Polar residues" evidence="1">
    <location>
        <begin position="470"/>
        <end position="482"/>
    </location>
</feature>
<protein>
    <submittedName>
        <fullName evidence="3">Uncharacterized protein</fullName>
    </submittedName>
</protein>
<dbReference type="EMBL" id="PZQS01000007">
    <property type="protein sequence ID" value="PVD27490.1"/>
    <property type="molecule type" value="Genomic_DNA"/>
</dbReference>
<keyword evidence="4" id="KW-1185">Reference proteome</keyword>
<sequence length="576" mass="62317">MRSASGRTRPVTPVLLTPVYSVLLTPVYSVLLTSVYSVLLTSVYSVLLTSVYNVLLTSVYSVLLTSVYSVLLTPVYSVLLTSVYSCTVDLSVQCTVDLSVQCTVDLSVQCTVDPSVQCTVDPSVQCTVDPSVQCTVDLSVQCTVDPSLQCTVDLSVQCTVDLSVQCTVDLRVQCTVDLSVQCTVDPSVQCTVDPSVQCIVDPSVQCTVDLSVQCTVDPSVQCTVDLSVQCTVDPSVQCTVDPSVQCTVDPSVQRPETPIMLMVRTKEFQFHSKYDLAAFTQTLAPMVHHPVTQVACRYPRKDLFVLTLKQTANTSSVRSADITDTCSGDMMFSACTFDDTCVTVKALVVGQGSEEFRVFECKATLKVNSESREIPVGQINITVGGPSTPTYTTTGTDVNESAKDFTGTCDSRDAPRAAVIVLVLLLIVFMVISAVLVIKIREQTHQHALPMSRDQAVCGWTASQPVGLENDSNTQHLENSTPRYHKYRGPPPASPAPRAPGKSHVMDYQDQLDLSSANTSQTLAGTTEELCQYQTPWGQGQKVFPPHTVRSEANTCNVTRTVDVGADCHPKRHAPS</sequence>
<feature type="transmembrane region" description="Helical" evidence="2">
    <location>
        <begin position="417"/>
        <end position="438"/>
    </location>
</feature>
<dbReference type="STRING" id="400727.A0A2T7P253"/>
<feature type="compositionally biased region" description="Pro residues" evidence="1">
    <location>
        <begin position="489"/>
        <end position="498"/>
    </location>
</feature>
<dbReference type="AlphaFoldDB" id="A0A2T7P253"/>